<dbReference type="Proteomes" id="UP000824124">
    <property type="component" value="Unassembled WGS sequence"/>
</dbReference>
<dbReference type="SMART" id="SM01016">
    <property type="entry name" value="Arg_tRNA_synt_N"/>
    <property type="match status" value="1"/>
</dbReference>
<dbReference type="EC" id="6.1.1.19" evidence="11"/>
<dbReference type="EMBL" id="DVMH01000022">
    <property type="protein sequence ID" value="HIU10467.1"/>
    <property type="molecule type" value="Genomic_DNA"/>
</dbReference>
<dbReference type="GO" id="GO:0004814">
    <property type="term" value="F:arginine-tRNA ligase activity"/>
    <property type="evidence" value="ECO:0007669"/>
    <property type="project" value="UniProtKB-UniRule"/>
</dbReference>
<keyword evidence="5 11" id="KW-0436">Ligase</keyword>
<dbReference type="SUPFAM" id="SSF52374">
    <property type="entry name" value="Nucleotidylyl transferase"/>
    <property type="match status" value="1"/>
</dbReference>
<evidence type="ECO:0000256" key="8">
    <source>
        <dbReference type="ARBA" id="ARBA00022917"/>
    </source>
</evidence>
<dbReference type="InterPro" id="IPR035684">
    <property type="entry name" value="ArgRS_core"/>
</dbReference>
<evidence type="ECO:0000256" key="12">
    <source>
        <dbReference type="RuleBase" id="RU363038"/>
    </source>
</evidence>
<dbReference type="InterPro" id="IPR009080">
    <property type="entry name" value="tRNAsynth_Ia_anticodon-bd"/>
</dbReference>
<evidence type="ECO:0000313" key="15">
    <source>
        <dbReference type="EMBL" id="HIU10467.1"/>
    </source>
</evidence>
<comment type="subcellular location">
    <subcellularLocation>
        <location evidence="1 11">Cytoplasm</location>
    </subcellularLocation>
</comment>
<evidence type="ECO:0000256" key="2">
    <source>
        <dbReference type="ARBA" id="ARBA00005594"/>
    </source>
</evidence>
<dbReference type="Gene3D" id="3.40.50.620">
    <property type="entry name" value="HUPs"/>
    <property type="match status" value="1"/>
</dbReference>
<keyword evidence="8 11" id="KW-0648">Protein biosynthesis</keyword>
<evidence type="ECO:0000256" key="1">
    <source>
        <dbReference type="ARBA" id="ARBA00004496"/>
    </source>
</evidence>
<dbReference type="GO" id="GO:0006420">
    <property type="term" value="P:arginyl-tRNA aminoacylation"/>
    <property type="evidence" value="ECO:0007669"/>
    <property type="project" value="UniProtKB-UniRule"/>
</dbReference>
<comment type="catalytic activity">
    <reaction evidence="10 11">
        <text>tRNA(Arg) + L-arginine + ATP = L-arginyl-tRNA(Arg) + AMP + diphosphate</text>
        <dbReference type="Rhea" id="RHEA:20301"/>
        <dbReference type="Rhea" id="RHEA-COMP:9658"/>
        <dbReference type="Rhea" id="RHEA-COMP:9673"/>
        <dbReference type="ChEBI" id="CHEBI:30616"/>
        <dbReference type="ChEBI" id="CHEBI:32682"/>
        <dbReference type="ChEBI" id="CHEBI:33019"/>
        <dbReference type="ChEBI" id="CHEBI:78442"/>
        <dbReference type="ChEBI" id="CHEBI:78513"/>
        <dbReference type="ChEBI" id="CHEBI:456215"/>
        <dbReference type="EC" id="6.1.1.19"/>
    </reaction>
</comment>
<evidence type="ECO:0000256" key="6">
    <source>
        <dbReference type="ARBA" id="ARBA00022741"/>
    </source>
</evidence>
<dbReference type="PRINTS" id="PR01038">
    <property type="entry name" value="TRNASYNTHARG"/>
</dbReference>
<organism evidence="15 16">
    <name type="scientific">Candidatus Avidehalobacter gallistercoris</name>
    <dbReference type="NCBI Taxonomy" id="2840694"/>
    <lineage>
        <taxon>Bacteria</taxon>
        <taxon>Bacillati</taxon>
        <taxon>Bacillota</taxon>
        <taxon>Clostridia</taxon>
        <taxon>Eubacteriales</taxon>
        <taxon>Peptococcaceae</taxon>
        <taxon>Peptococcaceae incertae sedis</taxon>
        <taxon>Candidatus Avidehalobacter</taxon>
    </lineage>
</organism>
<keyword evidence="4 11" id="KW-0963">Cytoplasm</keyword>
<dbReference type="GO" id="GO:0005524">
    <property type="term" value="F:ATP binding"/>
    <property type="evidence" value="ECO:0007669"/>
    <property type="project" value="UniProtKB-UniRule"/>
</dbReference>
<dbReference type="FunFam" id="1.10.730.10:FF:000008">
    <property type="entry name" value="Arginine--tRNA ligase"/>
    <property type="match status" value="1"/>
</dbReference>
<evidence type="ECO:0000256" key="3">
    <source>
        <dbReference type="ARBA" id="ARBA00011245"/>
    </source>
</evidence>
<dbReference type="AlphaFoldDB" id="A0A9D1HJT1"/>
<dbReference type="SMART" id="SM00836">
    <property type="entry name" value="DALR_1"/>
    <property type="match status" value="1"/>
</dbReference>
<evidence type="ECO:0000256" key="4">
    <source>
        <dbReference type="ARBA" id="ARBA00022490"/>
    </source>
</evidence>
<dbReference type="Gene3D" id="1.10.730.10">
    <property type="entry name" value="Isoleucyl-tRNA Synthetase, Domain 1"/>
    <property type="match status" value="1"/>
</dbReference>
<protein>
    <recommendedName>
        <fullName evidence="11">Arginine--tRNA ligase</fullName>
        <ecNumber evidence="11">6.1.1.19</ecNumber>
    </recommendedName>
    <alternativeName>
        <fullName evidence="11">Arginyl-tRNA synthetase</fullName>
        <shortName evidence="11">ArgRS</shortName>
    </alternativeName>
</protein>
<name>A0A9D1HJT1_9FIRM</name>
<dbReference type="Pfam" id="PF03485">
    <property type="entry name" value="Arg_tRNA_synt_N"/>
    <property type="match status" value="1"/>
</dbReference>
<dbReference type="HAMAP" id="MF_00123">
    <property type="entry name" value="Arg_tRNA_synth"/>
    <property type="match status" value="1"/>
</dbReference>
<feature type="short sequence motif" description="'HIGH' region" evidence="11">
    <location>
        <begin position="137"/>
        <end position="147"/>
    </location>
</feature>
<dbReference type="InterPro" id="IPR001412">
    <property type="entry name" value="aa-tRNA-synth_I_CS"/>
</dbReference>
<keyword evidence="9 11" id="KW-0030">Aminoacyl-tRNA synthetase</keyword>
<evidence type="ECO:0000259" key="13">
    <source>
        <dbReference type="SMART" id="SM00836"/>
    </source>
</evidence>
<dbReference type="InterPro" id="IPR036695">
    <property type="entry name" value="Arg-tRNA-synth_N_sf"/>
</dbReference>
<dbReference type="InterPro" id="IPR014729">
    <property type="entry name" value="Rossmann-like_a/b/a_fold"/>
</dbReference>
<proteinExistence type="inferred from homology"/>
<evidence type="ECO:0000256" key="5">
    <source>
        <dbReference type="ARBA" id="ARBA00022598"/>
    </source>
</evidence>
<dbReference type="InterPro" id="IPR001278">
    <property type="entry name" value="Arg-tRNA-ligase"/>
</dbReference>
<evidence type="ECO:0000313" key="16">
    <source>
        <dbReference type="Proteomes" id="UP000824124"/>
    </source>
</evidence>
<keyword evidence="7 11" id="KW-0067">ATP-binding</keyword>
<evidence type="ECO:0000259" key="14">
    <source>
        <dbReference type="SMART" id="SM01016"/>
    </source>
</evidence>
<comment type="similarity">
    <text evidence="2 11 12">Belongs to the class-I aminoacyl-tRNA synthetase family.</text>
</comment>
<evidence type="ECO:0000256" key="10">
    <source>
        <dbReference type="ARBA" id="ARBA00049339"/>
    </source>
</evidence>
<dbReference type="Pfam" id="PF05746">
    <property type="entry name" value="DALR_1"/>
    <property type="match status" value="1"/>
</dbReference>
<sequence>MNWLEETRQELRKDLTQAAEAARAAGEISFETVPDFVIERPREKAHGDFAANMAMLMSRQAKMPPRKIAEAILAHLYKEETPLWVENVEIAGAGFINFRMQAHWLTDGLADAVGQGKSFGESNAGGGQKVNVEFVSANPTGELHLGNARGAAIGDSLANIMQAAGYDVTREYYINDAGKQIENFGLSLEARYLQQFEQNVPFPEDGYHGEDIITTVKEYIAAEGDKLLETQPAERQAELIRYALARKIGAIREALAHYGVEYDVWFSEQTLHDGGEVLGAVQKLKEEGAVIEQDGALWFAADKFGCEKPEVLVRANGIPTYYAADIAYHKNKYERGFTRLINIWGADHHGHVARLKAALSALGYPADELEIILMQLVRLFSGGEIMRMSKRAGTYVTLEELLAEVGKDAARFFFVMRSADSQMDFDLDLAKSQSMDNPVYYVQYAHARINSIINQAAEQGIQLAALENVNFGLLTDETERDLLRRLLELPDEIAQAAVQEAPHRIAAYVMELSALFHSFYGACRVLGVEQDLQAARLWLCRVTADAVAKCLGLLGVSAPQKM</sequence>
<dbReference type="Pfam" id="PF00750">
    <property type="entry name" value="tRNA-synt_1d"/>
    <property type="match status" value="1"/>
</dbReference>
<evidence type="ECO:0000256" key="9">
    <source>
        <dbReference type="ARBA" id="ARBA00023146"/>
    </source>
</evidence>
<evidence type="ECO:0000256" key="7">
    <source>
        <dbReference type="ARBA" id="ARBA00022840"/>
    </source>
</evidence>
<dbReference type="SUPFAM" id="SSF47323">
    <property type="entry name" value="Anticodon-binding domain of a subclass of class I aminoacyl-tRNA synthetases"/>
    <property type="match status" value="1"/>
</dbReference>
<dbReference type="SUPFAM" id="SSF55190">
    <property type="entry name" value="Arginyl-tRNA synthetase (ArgRS), N-terminal 'additional' domain"/>
    <property type="match status" value="1"/>
</dbReference>
<dbReference type="NCBIfam" id="TIGR00456">
    <property type="entry name" value="argS"/>
    <property type="match status" value="1"/>
</dbReference>
<dbReference type="PANTHER" id="PTHR11956">
    <property type="entry name" value="ARGINYL-TRNA SYNTHETASE"/>
    <property type="match status" value="1"/>
</dbReference>
<keyword evidence="6 11" id="KW-0547">Nucleotide-binding</keyword>
<dbReference type="InterPro" id="IPR005148">
    <property type="entry name" value="Arg-tRNA-synth_N"/>
</dbReference>
<dbReference type="GO" id="GO:0005737">
    <property type="term" value="C:cytoplasm"/>
    <property type="evidence" value="ECO:0007669"/>
    <property type="project" value="UniProtKB-SubCell"/>
</dbReference>
<dbReference type="InterPro" id="IPR008909">
    <property type="entry name" value="DALR_anticod-bd"/>
</dbReference>
<evidence type="ECO:0000256" key="11">
    <source>
        <dbReference type="HAMAP-Rule" id="MF_00123"/>
    </source>
</evidence>
<gene>
    <name evidence="11" type="primary">argS</name>
    <name evidence="15" type="ORF">IAB00_04365</name>
</gene>
<feature type="domain" description="DALR anticodon binding" evidence="13">
    <location>
        <begin position="442"/>
        <end position="562"/>
    </location>
</feature>
<dbReference type="PANTHER" id="PTHR11956:SF5">
    <property type="entry name" value="ARGININE--TRNA LIGASE, CYTOPLASMIC"/>
    <property type="match status" value="1"/>
</dbReference>
<reference evidence="15" key="2">
    <citation type="journal article" date="2021" name="PeerJ">
        <title>Extensive microbial diversity within the chicken gut microbiome revealed by metagenomics and culture.</title>
        <authorList>
            <person name="Gilroy R."/>
            <person name="Ravi A."/>
            <person name="Getino M."/>
            <person name="Pursley I."/>
            <person name="Horton D.L."/>
            <person name="Alikhan N.F."/>
            <person name="Baker D."/>
            <person name="Gharbi K."/>
            <person name="Hall N."/>
            <person name="Watson M."/>
            <person name="Adriaenssens E.M."/>
            <person name="Foster-Nyarko E."/>
            <person name="Jarju S."/>
            <person name="Secka A."/>
            <person name="Antonio M."/>
            <person name="Oren A."/>
            <person name="Chaudhuri R.R."/>
            <person name="La Ragione R."/>
            <person name="Hildebrand F."/>
            <person name="Pallen M.J."/>
        </authorList>
    </citation>
    <scope>NUCLEOTIDE SEQUENCE</scope>
    <source>
        <strain evidence="15">2830</strain>
    </source>
</reference>
<dbReference type="PROSITE" id="PS00178">
    <property type="entry name" value="AA_TRNA_LIGASE_I"/>
    <property type="match status" value="1"/>
</dbReference>
<dbReference type="Gene3D" id="3.30.1360.70">
    <property type="entry name" value="Arginyl tRNA synthetase N-terminal domain"/>
    <property type="match status" value="1"/>
</dbReference>
<comment type="caution">
    <text evidence="15">The sequence shown here is derived from an EMBL/GenBank/DDBJ whole genome shotgun (WGS) entry which is preliminary data.</text>
</comment>
<comment type="subunit">
    <text evidence="3 11">Monomer.</text>
</comment>
<dbReference type="FunFam" id="3.40.50.620:FF:000062">
    <property type="entry name" value="Arginine--tRNA ligase"/>
    <property type="match status" value="1"/>
</dbReference>
<reference evidence="15" key="1">
    <citation type="submission" date="2020-10" db="EMBL/GenBank/DDBJ databases">
        <authorList>
            <person name="Gilroy R."/>
        </authorList>
    </citation>
    <scope>NUCLEOTIDE SEQUENCE</scope>
    <source>
        <strain evidence="15">2830</strain>
    </source>
</reference>
<dbReference type="CDD" id="cd00671">
    <property type="entry name" value="ArgRS_core"/>
    <property type="match status" value="1"/>
</dbReference>
<feature type="domain" description="Arginyl tRNA synthetase N-terminal" evidence="14">
    <location>
        <begin position="9"/>
        <end position="100"/>
    </location>
</feature>
<accession>A0A9D1HJT1</accession>